<name>A0A8T1RJ78_CARIL</name>
<evidence type="ECO:0000259" key="1">
    <source>
        <dbReference type="Pfam" id="PF22936"/>
    </source>
</evidence>
<evidence type="ECO:0000313" key="2">
    <source>
        <dbReference type="EMBL" id="KAG6667420.1"/>
    </source>
</evidence>
<keyword evidence="3" id="KW-1185">Reference proteome</keyword>
<sequence>MDPTCHNHLTPSSSLFSKMYSAHPPLAIHTTNGSTMLALSIGSISASNISIFEVLHVSKISYNLMPVGQLAQLGYRVIFYYSDCTVQDPRTRQYLGEALERSVCFQFALCIFP</sequence>
<dbReference type="EMBL" id="CM031809">
    <property type="protein sequence ID" value="KAG6667420.1"/>
    <property type="molecule type" value="Genomic_DNA"/>
</dbReference>
<dbReference type="AlphaFoldDB" id="A0A8T1RJ78"/>
<feature type="domain" description="Retrovirus-related Pol polyprotein from transposon TNT 1-94-like beta-barrel" evidence="1">
    <location>
        <begin position="1"/>
        <end position="75"/>
    </location>
</feature>
<dbReference type="Proteomes" id="UP000811609">
    <property type="component" value="Chromosome 1"/>
</dbReference>
<protein>
    <recommendedName>
        <fullName evidence="1">Retrovirus-related Pol polyprotein from transposon TNT 1-94-like beta-barrel domain-containing protein</fullName>
    </recommendedName>
</protein>
<comment type="caution">
    <text evidence="2">The sequence shown here is derived from an EMBL/GenBank/DDBJ whole genome shotgun (WGS) entry which is preliminary data.</text>
</comment>
<proteinExistence type="predicted"/>
<reference evidence="2" key="1">
    <citation type="submission" date="2020-12" db="EMBL/GenBank/DDBJ databases">
        <title>WGS assembly of Carya illinoinensis cv. Pawnee.</title>
        <authorList>
            <person name="Platts A."/>
            <person name="Shu S."/>
            <person name="Wright S."/>
            <person name="Barry K."/>
            <person name="Edger P."/>
            <person name="Pires J.C."/>
            <person name="Schmutz J."/>
        </authorList>
    </citation>
    <scope>NUCLEOTIDE SEQUENCE</scope>
    <source>
        <tissue evidence="2">Leaf</tissue>
    </source>
</reference>
<gene>
    <name evidence="2" type="ORF">CIPAW_01G099900</name>
</gene>
<accession>A0A8T1RJ78</accession>
<organism evidence="2 3">
    <name type="scientific">Carya illinoinensis</name>
    <name type="common">Pecan</name>
    <dbReference type="NCBI Taxonomy" id="32201"/>
    <lineage>
        <taxon>Eukaryota</taxon>
        <taxon>Viridiplantae</taxon>
        <taxon>Streptophyta</taxon>
        <taxon>Embryophyta</taxon>
        <taxon>Tracheophyta</taxon>
        <taxon>Spermatophyta</taxon>
        <taxon>Magnoliopsida</taxon>
        <taxon>eudicotyledons</taxon>
        <taxon>Gunneridae</taxon>
        <taxon>Pentapetalae</taxon>
        <taxon>rosids</taxon>
        <taxon>fabids</taxon>
        <taxon>Fagales</taxon>
        <taxon>Juglandaceae</taxon>
        <taxon>Carya</taxon>
    </lineage>
</organism>
<evidence type="ECO:0000313" key="3">
    <source>
        <dbReference type="Proteomes" id="UP000811609"/>
    </source>
</evidence>
<dbReference type="Pfam" id="PF22936">
    <property type="entry name" value="Pol_BBD"/>
    <property type="match status" value="1"/>
</dbReference>
<dbReference type="InterPro" id="IPR054722">
    <property type="entry name" value="PolX-like_BBD"/>
</dbReference>